<dbReference type="Proteomes" id="UP001500742">
    <property type="component" value="Unassembled WGS sequence"/>
</dbReference>
<organism evidence="1 2">
    <name type="scientific">Mucilaginibacter dorajii</name>
    <dbReference type="NCBI Taxonomy" id="692994"/>
    <lineage>
        <taxon>Bacteria</taxon>
        <taxon>Pseudomonadati</taxon>
        <taxon>Bacteroidota</taxon>
        <taxon>Sphingobacteriia</taxon>
        <taxon>Sphingobacteriales</taxon>
        <taxon>Sphingobacteriaceae</taxon>
        <taxon>Mucilaginibacter</taxon>
    </lineage>
</organism>
<dbReference type="SUPFAM" id="SSF56784">
    <property type="entry name" value="HAD-like"/>
    <property type="match status" value="1"/>
</dbReference>
<dbReference type="InterPro" id="IPR050155">
    <property type="entry name" value="HAD-like_hydrolase_sf"/>
</dbReference>
<dbReference type="Gene3D" id="1.10.150.240">
    <property type="entry name" value="Putative phosphatase, domain 2"/>
    <property type="match status" value="1"/>
</dbReference>
<dbReference type="EMBL" id="BAAAZC010000018">
    <property type="protein sequence ID" value="GAA3973316.1"/>
    <property type="molecule type" value="Genomic_DNA"/>
</dbReference>
<dbReference type="NCBIfam" id="TIGR03351">
    <property type="entry name" value="PhnX-like"/>
    <property type="match status" value="1"/>
</dbReference>
<dbReference type="SFLD" id="SFLDG01129">
    <property type="entry name" value="C1.5:_HAD__Beta-PGM__Phosphata"/>
    <property type="match status" value="1"/>
</dbReference>
<dbReference type="Pfam" id="PF00702">
    <property type="entry name" value="Hydrolase"/>
    <property type="match status" value="1"/>
</dbReference>
<sequence length="224" mass="24342">MIKMVVFDMAGTTIDENNVVYKTLQKAINEAGFDFTLDQVLAQGAGKEKFQAIKSILATYADNTDEQLASEIYGKFVVHLRDAYANIEIFPQNNAVTLFDALNEKGVLTVLNTGYNKETAESLIDKLGWEKGHTFDGLVTATDVGKNRPNPDMIWLAMEQFGITDAAEVVKVGDSIIDIEEGQNAGCALSVGITTGAHTKAQLESANPDAIIDDLLELLPLLDK</sequence>
<name>A0ABP7PYU2_9SPHI</name>
<dbReference type="NCBIfam" id="TIGR01549">
    <property type="entry name" value="HAD-SF-IA-v1"/>
    <property type="match status" value="1"/>
</dbReference>
<dbReference type="InterPro" id="IPR006439">
    <property type="entry name" value="HAD-SF_hydro_IA"/>
</dbReference>
<dbReference type="InterPro" id="IPR023214">
    <property type="entry name" value="HAD_sf"/>
</dbReference>
<dbReference type="InterPro" id="IPR023198">
    <property type="entry name" value="PGP-like_dom2"/>
</dbReference>
<comment type="caution">
    <text evidence="1">The sequence shown here is derived from an EMBL/GenBank/DDBJ whole genome shotgun (WGS) entry which is preliminary data.</text>
</comment>
<evidence type="ECO:0000313" key="2">
    <source>
        <dbReference type="Proteomes" id="UP001500742"/>
    </source>
</evidence>
<protein>
    <submittedName>
        <fullName evidence="1">Phosphonatase-like hydrolase</fullName>
    </submittedName>
</protein>
<dbReference type="SFLD" id="SFLDG01135">
    <property type="entry name" value="C1.5.6:_HAD__Beta-PGM__Phospha"/>
    <property type="match status" value="1"/>
</dbReference>
<accession>A0ABP7PYU2</accession>
<dbReference type="InterPro" id="IPR022468">
    <property type="entry name" value="PhnX-like"/>
</dbReference>
<reference evidence="2" key="1">
    <citation type="journal article" date="2019" name="Int. J. Syst. Evol. Microbiol.">
        <title>The Global Catalogue of Microorganisms (GCM) 10K type strain sequencing project: providing services to taxonomists for standard genome sequencing and annotation.</title>
        <authorList>
            <consortium name="The Broad Institute Genomics Platform"/>
            <consortium name="The Broad Institute Genome Sequencing Center for Infectious Disease"/>
            <person name="Wu L."/>
            <person name="Ma J."/>
        </authorList>
    </citation>
    <scope>NUCLEOTIDE SEQUENCE [LARGE SCALE GENOMIC DNA]</scope>
    <source>
        <strain evidence="2">JCM 16601</strain>
    </source>
</reference>
<dbReference type="InterPro" id="IPR036412">
    <property type="entry name" value="HAD-like_sf"/>
</dbReference>
<dbReference type="SFLD" id="SFLDS00003">
    <property type="entry name" value="Haloacid_Dehalogenase"/>
    <property type="match status" value="1"/>
</dbReference>
<dbReference type="Gene3D" id="3.40.50.1000">
    <property type="entry name" value="HAD superfamily/HAD-like"/>
    <property type="match status" value="1"/>
</dbReference>
<dbReference type="PANTHER" id="PTHR43434:SF19">
    <property type="entry name" value="PHOSPHONOACETALDEHYDE HYDROLASE"/>
    <property type="match status" value="1"/>
</dbReference>
<evidence type="ECO:0000313" key="1">
    <source>
        <dbReference type="EMBL" id="GAA3973316.1"/>
    </source>
</evidence>
<proteinExistence type="predicted"/>
<dbReference type="RefSeq" id="WP_259094424.1">
    <property type="nucleotide sequence ID" value="NZ_BAAAZC010000018.1"/>
</dbReference>
<dbReference type="PANTHER" id="PTHR43434">
    <property type="entry name" value="PHOSPHOGLYCOLATE PHOSPHATASE"/>
    <property type="match status" value="1"/>
</dbReference>
<keyword evidence="2" id="KW-1185">Reference proteome</keyword>
<gene>
    <name evidence="1" type="ORF">GCM10022210_24430</name>
</gene>